<dbReference type="PANTHER" id="PTHR42659">
    <property type="entry name" value="XANTHINE DEHYDROGENASE SUBUNIT C-RELATED"/>
    <property type="match status" value="1"/>
</dbReference>
<organism evidence="5 6">
    <name type="scientific">Antricoccus suffuscus</name>
    <dbReference type="NCBI Taxonomy" id="1629062"/>
    <lineage>
        <taxon>Bacteria</taxon>
        <taxon>Bacillati</taxon>
        <taxon>Actinomycetota</taxon>
        <taxon>Actinomycetes</taxon>
        <taxon>Geodermatophilales</taxon>
        <taxon>Antricoccaceae</taxon>
        <taxon>Antricoccus</taxon>
    </lineage>
</organism>
<dbReference type="EMBL" id="PVUE01000008">
    <property type="protein sequence ID" value="PRZ41664.1"/>
    <property type="molecule type" value="Genomic_DNA"/>
</dbReference>
<dbReference type="InterPro" id="IPR036318">
    <property type="entry name" value="FAD-bd_PCMH-like_sf"/>
</dbReference>
<feature type="domain" description="FAD-binding PCMH-type" evidence="4">
    <location>
        <begin position="1"/>
        <end position="177"/>
    </location>
</feature>
<evidence type="ECO:0000313" key="6">
    <source>
        <dbReference type="Proteomes" id="UP000237752"/>
    </source>
</evidence>
<dbReference type="SUPFAM" id="SSF56176">
    <property type="entry name" value="FAD-binding/transporter-associated domain-like"/>
    <property type="match status" value="1"/>
</dbReference>
<keyword evidence="2" id="KW-0274">FAD</keyword>
<dbReference type="SUPFAM" id="SSF55447">
    <property type="entry name" value="CO dehydrogenase flavoprotein C-terminal domain-like"/>
    <property type="match status" value="1"/>
</dbReference>
<evidence type="ECO:0000256" key="3">
    <source>
        <dbReference type="ARBA" id="ARBA00023002"/>
    </source>
</evidence>
<dbReference type="InterPro" id="IPR005107">
    <property type="entry name" value="CO_DH_flav_C"/>
</dbReference>
<reference evidence="5 6" key="1">
    <citation type="submission" date="2018-03" db="EMBL/GenBank/DDBJ databases">
        <title>Genomic Encyclopedia of Archaeal and Bacterial Type Strains, Phase II (KMG-II): from individual species to whole genera.</title>
        <authorList>
            <person name="Goeker M."/>
        </authorList>
    </citation>
    <scope>NUCLEOTIDE SEQUENCE [LARGE SCALE GENOMIC DNA]</scope>
    <source>
        <strain evidence="5 6">DSM 100065</strain>
    </source>
</reference>
<sequence>MIPSSFDYARPTSVDEAVSALASGGEDAKILAGGQSFIPVLRLRLAAPSTVVDLGRIEELRQVTEDGDNITIGSMVTHADVLTNALIGQHLPLLTAATDTVADRQVRNRGTLGGALAHADPAGDLGAVAVALDATFEVAGSGGRRTVAAADFFQDYLTTVLGEGDVLVGISFPKQVGYGVRYEKFNRMAQAWATVGVAAAVKVEGGNITDARVALTNMSTVPVRATAVEQALVGKPANAQTIEAAAQQAAEGTNPTDDLSAKADYRVHLAKVLTKRAVTAAAGI</sequence>
<dbReference type="Pfam" id="PF00941">
    <property type="entry name" value="FAD_binding_5"/>
    <property type="match status" value="1"/>
</dbReference>
<keyword evidence="3" id="KW-0560">Oxidoreductase</keyword>
<name>A0A2T0ZZF5_9ACTN</name>
<dbReference type="Gene3D" id="3.30.465.10">
    <property type="match status" value="1"/>
</dbReference>
<evidence type="ECO:0000313" key="5">
    <source>
        <dbReference type="EMBL" id="PRZ41664.1"/>
    </source>
</evidence>
<dbReference type="GO" id="GO:0016491">
    <property type="term" value="F:oxidoreductase activity"/>
    <property type="evidence" value="ECO:0007669"/>
    <property type="project" value="UniProtKB-KW"/>
</dbReference>
<dbReference type="RefSeq" id="WP_106349065.1">
    <property type="nucleotide sequence ID" value="NZ_PVUE01000008.1"/>
</dbReference>
<dbReference type="Pfam" id="PF03450">
    <property type="entry name" value="CO_deh_flav_C"/>
    <property type="match status" value="1"/>
</dbReference>
<protein>
    <submittedName>
        <fullName evidence="5">Carbon monoxide dehydrogenase medium subunit</fullName>
    </submittedName>
</protein>
<dbReference type="Gene3D" id="3.30.43.10">
    <property type="entry name" value="Uridine Diphospho-n-acetylenolpyruvylglucosamine Reductase, domain 2"/>
    <property type="match status" value="1"/>
</dbReference>
<dbReference type="Gene3D" id="3.30.390.50">
    <property type="entry name" value="CO dehydrogenase flavoprotein, C-terminal domain"/>
    <property type="match status" value="1"/>
</dbReference>
<keyword evidence="6" id="KW-1185">Reference proteome</keyword>
<dbReference type="InterPro" id="IPR016167">
    <property type="entry name" value="FAD-bd_PCMH_sub1"/>
</dbReference>
<gene>
    <name evidence="5" type="ORF">CLV47_10823</name>
</gene>
<dbReference type="PROSITE" id="PS51387">
    <property type="entry name" value="FAD_PCMH"/>
    <property type="match status" value="1"/>
</dbReference>
<dbReference type="InterPro" id="IPR036683">
    <property type="entry name" value="CO_DH_flav_C_dom_sf"/>
</dbReference>
<dbReference type="AlphaFoldDB" id="A0A2T0ZZF5"/>
<dbReference type="InterPro" id="IPR016166">
    <property type="entry name" value="FAD-bd_PCMH"/>
</dbReference>
<dbReference type="InterPro" id="IPR002346">
    <property type="entry name" value="Mopterin_DH_FAD-bd"/>
</dbReference>
<evidence type="ECO:0000256" key="2">
    <source>
        <dbReference type="ARBA" id="ARBA00022827"/>
    </source>
</evidence>
<dbReference type="InterPro" id="IPR016169">
    <property type="entry name" value="FAD-bd_PCMH_sub2"/>
</dbReference>
<accession>A0A2T0ZZF5</accession>
<comment type="caution">
    <text evidence="5">The sequence shown here is derived from an EMBL/GenBank/DDBJ whole genome shotgun (WGS) entry which is preliminary data.</text>
</comment>
<evidence type="ECO:0000259" key="4">
    <source>
        <dbReference type="PROSITE" id="PS51387"/>
    </source>
</evidence>
<dbReference type="Proteomes" id="UP000237752">
    <property type="component" value="Unassembled WGS sequence"/>
</dbReference>
<dbReference type="InterPro" id="IPR051312">
    <property type="entry name" value="Diverse_Substr_Oxidored"/>
</dbReference>
<evidence type="ECO:0000256" key="1">
    <source>
        <dbReference type="ARBA" id="ARBA00022630"/>
    </source>
</evidence>
<proteinExistence type="predicted"/>
<dbReference type="SMART" id="SM01092">
    <property type="entry name" value="CO_deh_flav_C"/>
    <property type="match status" value="1"/>
</dbReference>
<dbReference type="PANTHER" id="PTHR42659:SF2">
    <property type="entry name" value="XANTHINE DEHYDROGENASE SUBUNIT C-RELATED"/>
    <property type="match status" value="1"/>
</dbReference>
<keyword evidence="1" id="KW-0285">Flavoprotein</keyword>
<dbReference type="OrthoDB" id="9793944at2"/>
<dbReference type="GO" id="GO:0071949">
    <property type="term" value="F:FAD binding"/>
    <property type="evidence" value="ECO:0007669"/>
    <property type="project" value="InterPro"/>
</dbReference>
<dbReference type="FunFam" id="3.30.465.10:FF:000017">
    <property type="entry name" value="Xanthine dehydrogenase, FAD binding subunit"/>
    <property type="match status" value="1"/>
</dbReference>